<dbReference type="AlphaFoldDB" id="A0A2K8Z8U3"/>
<evidence type="ECO:0000313" key="1">
    <source>
        <dbReference type="EMBL" id="AUD06296.1"/>
    </source>
</evidence>
<dbReference type="Proteomes" id="UP000232883">
    <property type="component" value="Chromosome"/>
</dbReference>
<gene>
    <name evidence="1" type="ORF">CWM47_33320</name>
</gene>
<evidence type="ECO:0000313" key="2">
    <source>
        <dbReference type="Proteomes" id="UP000232883"/>
    </source>
</evidence>
<dbReference type="EMBL" id="CP025096">
    <property type="protein sequence ID" value="AUD06296.1"/>
    <property type="molecule type" value="Genomic_DNA"/>
</dbReference>
<protein>
    <submittedName>
        <fullName evidence="1">Uncharacterized protein</fullName>
    </submittedName>
</protein>
<name>A0A2K8Z8U3_9BACT</name>
<keyword evidence="2" id="KW-1185">Reference proteome</keyword>
<dbReference type="KEGG" id="spir:CWM47_33320"/>
<accession>A0A2K8Z8U3</accession>
<dbReference type="RefSeq" id="WP_100992844.1">
    <property type="nucleotide sequence ID" value="NZ_CP025096.1"/>
</dbReference>
<dbReference type="OrthoDB" id="9830801at2"/>
<reference evidence="1 2" key="1">
    <citation type="submission" date="2017-11" db="EMBL/GenBank/DDBJ databases">
        <title>Taxonomic description and genome sequences of Spirosoma HA7 sp. nov., isolated from pollen microhabitat of Corylus avellana.</title>
        <authorList>
            <person name="Ambika Manirajan B."/>
            <person name="Suarez C."/>
            <person name="Ratering S."/>
            <person name="Geissler-Plaum R."/>
            <person name="Cardinale M."/>
            <person name="Sylvia S."/>
        </authorList>
    </citation>
    <scope>NUCLEOTIDE SEQUENCE [LARGE SCALE GENOMIC DNA]</scope>
    <source>
        <strain evidence="1 2">HA7</strain>
    </source>
</reference>
<organism evidence="1 2">
    <name type="scientific">Spirosoma pollinicola</name>
    <dbReference type="NCBI Taxonomy" id="2057025"/>
    <lineage>
        <taxon>Bacteria</taxon>
        <taxon>Pseudomonadati</taxon>
        <taxon>Bacteroidota</taxon>
        <taxon>Cytophagia</taxon>
        <taxon>Cytophagales</taxon>
        <taxon>Cytophagaceae</taxon>
        <taxon>Spirosoma</taxon>
    </lineage>
</organism>
<sequence length="161" mass="18220">MTNEQITAYLRGKPVNYVDNTVLDHSGEYFDPVKFFFTDGSILFIFDWNEETPVMRVYEQLLTNTQLISAYSDETGDFDHFSAQLIDSLHDLAISDFPGQTLQVEVNLTVEGLLLQLSTDTFVYNYTLVAGEDRFNPGQLIAEVSAAYQFKKLSNSPPNLV</sequence>
<proteinExistence type="predicted"/>